<keyword evidence="1" id="KW-0064">Aspartyl protease</keyword>
<dbReference type="CDD" id="cd09272">
    <property type="entry name" value="RNase_HI_RT_Ty1"/>
    <property type="match status" value="1"/>
</dbReference>
<comment type="caution">
    <text evidence="4">The sequence shown here is derived from an EMBL/GenBank/DDBJ whole genome shotgun (WGS) entry which is preliminary data.</text>
</comment>
<dbReference type="PANTHER" id="PTHR11439:SF524">
    <property type="entry name" value="RNA-DIRECTED DNA POLYMERASE, PROTEIN KINASE RLK-PELLE-DLSV FAMILY"/>
    <property type="match status" value="1"/>
</dbReference>
<dbReference type="Pfam" id="PF14223">
    <property type="entry name" value="Retrotran_gag_2"/>
    <property type="match status" value="1"/>
</dbReference>
<dbReference type="InterPro" id="IPR057670">
    <property type="entry name" value="SH3_retrovirus"/>
</dbReference>
<dbReference type="InterPro" id="IPR054722">
    <property type="entry name" value="PolX-like_BBD"/>
</dbReference>
<feature type="domain" description="Integrase catalytic" evidence="3">
    <location>
        <begin position="526"/>
        <end position="692"/>
    </location>
</feature>
<dbReference type="InterPro" id="IPR036397">
    <property type="entry name" value="RNaseH_sf"/>
</dbReference>
<dbReference type="SUPFAM" id="SSF53098">
    <property type="entry name" value="Ribonuclease H-like"/>
    <property type="match status" value="1"/>
</dbReference>
<keyword evidence="1" id="KW-0645">Protease</keyword>
<feature type="region of interest" description="Disordered" evidence="2">
    <location>
        <begin position="809"/>
        <end position="915"/>
    </location>
</feature>
<dbReference type="PROSITE" id="PS50994">
    <property type="entry name" value="INTEGRASE"/>
    <property type="match status" value="1"/>
</dbReference>
<organism evidence="4 5">
    <name type="scientific">Cinnamomum micranthum f. kanehirae</name>
    <dbReference type="NCBI Taxonomy" id="337451"/>
    <lineage>
        <taxon>Eukaryota</taxon>
        <taxon>Viridiplantae</taxon>
        <taxon>Streptophyta</taxon>
        <taxon>Embryophyta</taxon>
        <taxon>Tracheophyta</taxon>
        <taxon>Spermatophyta</taxon>
        <taxon>Magnoliopsida</taxon>
        <taxon>Magnoliidae</taxon>
        <taxon>Laurales</taxon>
        <taxon>Lauraceae</taxon>
        <taxon>Cinnamomum</taxon>
    </lineage>
</organism>
<dbReference type="STRING" id="337451.A0A3S3PZ35"/>
<keyword evidence="1" id="KW-0378">Hydrolase</keyword>
<dbReference type="Pfam" id="PF25597">
    <property type="entry name" value="SH3_retrovirus"/>
    <property type="match status" value="1"/>
</dbReference>
<dbReference type="Proteomes" id="UP000283530">
    <property type="component" value="Unassembled WGS sequence"/>
</dbReference>
<sequence length="1510" mass="168286">MASAASSPQTFPYPSTLNVGNFVSLKLTKTNFLLWKTQIMGLIESQDMVGFINGEYPAPPKTLPAAAILQTASAANATFAAWRRSDSLLRGWITGTLSEEVLGLVVGLETSADVWQTLEGSFAKESQEREFYLVQQLQMHRKGTSSLDDYIRTFKGYCDDLSAIGKPIADRQKVFSLLRGLGPAYEPFVTSMLKPPTPSYKEIIPLLQGHETMRTMHISDGFVPPNPNVAFFGQKQNGGKRFNQKGKHSGHFTSTRRGFSPAGQPANQDLGVLGAGPQARNTDKQYPNDRPDKGTICQICNKPNHSAMRCWHRFNQTYQPGDAVQALAAFNLADHHDPSWFPDTGATAHMTPDVGKLHSLSPYQGSDKILVGNGTALDITHIGTASVKHGRHELKLNNVLVVPDIKKNLLSVSQITSEYPYLFEFSCDGFVVKHRITGQLITTGARMGGLYSLQPINNEAMFSTRFRAASDDVWHQRLGHPQTLVLDLLKKNNVIISTTKVNNVSVCDSCQMAKACRLPFLNSVNCSNDPVSVIHCDLWGPAPVLSCQHFRYYVIFVDECTRFTWYFPLKKKSDFYQCFVDFYKYVKTQFARKIRIFQSDGGGEFSDTRFGSFLLHKGIIHRKSCPHTPQQNGLAERKHRNVTELGLTLLFHGGVPLRFWVDAFFTAVWLINRQLSRVINWTSPYQQLTGKSPDYESLRVFGCKCFPYLRDYANNKFAPRSLPCVFLGYSTTFKGYRCYYPPTGRIYTSRHVVFDEHTFPFKDPGSLFSITNKNGAITTFSEWVSGASESTSSPSPAFISSLPAVTDAPSASSSAAPHRHSVAPSNVPFLNDGSMTQQQASAGCSPSTDSFQHTLHVPGGFTNASTRLSTHDAPSAHRDQPAIATSHSPHGAPLLPANAPPIEATYHHSSDKGDHDVPPIYHVATSSSFVNPSTLPVDTSNVAHSISSVAPPIPNHPMLTRAKSGMVKPNPRYSSSDYALTAELIPKEPKSIKSALQHQGWLSAMQEEITALNQNGTWILVPRTSNMNVVGCKWVYKTKLRADGSLERLKARLVAKGFNQVEGIDFSETFSPVVKPATIRIVLTIALAHNWDIRQLDVKNAFLNGHLHENVFMEQPPRFAHPVYPHHVCHLKKALYGLRQAPRAWFDRFSIFLLSIGFFCSTADSSLFICHGHLGPIFLLLYVDDIILTGNNPFFVTWVLDRLHQEFAMKDLGYIHYFLGIQVQRFPGGLFLNQTKYASELLEKALMHACKPIPTPMVQKLQPSTSANALFPDPQLYQSLVGGLLYLTFTRPDISYSVNYVCQFMHNPTTFHFQLVKRILRYVRGTITYGIHLLSNSSLKLYAFSDADWAGCPLTRRSTTGYCTYLGSNCISWSSKRQPTVARSSTEAEYRALASTAAEITWLTYILRDIGLYLFQPPILFCDNISALHMTVNPVFHARTKHIELDYHFVREKVALGSLVTRFVPSTSQVADILTKPLSRHQFEHLRVKLGVQPASPPSLKGCVEDKSQT</sequence>
<evidence type="ECO:0000256" key="2">
    <source>
        <dbReference type="SAM" id="MobiDB-lite"/>
    </source>
</evidence>
<gene>
    <name evidence="4" type="ORF">CKAN_00396600</name>
</gene>
<feature type="compositionally biased region" description="Basic and acidic residues" evidence="2">
    <location>
        <begin position="905"/>
        <end position="915"/>
    </location>
</feature>
<dbReference type="InterPro" id="IPR013103">
    <property type="entry name" value="RVT_2"/>
</dbReference>
<reference evidence="4 5" key="1">
    <citation type="journal article" date="2019" name="Nat. Plants">
        <title>Stout camphor tree genome fills gaps in understanding of flowering plant genome evolution.</title>
        <authorList>
            <person name="Chaw S.M."/>
            <person name="Liu Y.C."/>
            <person name="Wu Y.W."/>
            <person name="Wang H.Y."/>
            <person name="Lin C.I."/>
            <person name="Wu C.S."/>
            <person name="Ke H.M."/>
            <person name="Chang L.Y."/>
            <person name="Hsu C.Y."/>
            <person name="Yang H.T."/>
            <person name="Sudianto E."/>
            <person name="Hsu M.H."/>
            <person name="Wu K.P."/>
            <person name="Wang L.N."/>
            <person name="Leebens-Mack J.H."/>
            <person name="Tsai I.J."/>
        </authorList>
    </citation>
    <scope>NUCLEOTIDE SEQUENCE [LARGE SCALE GENOMIC DNA]</scope>
    <source>
        <strain evidence="5">cv. Chaw 1501</strain>
        <tissue evidence="4">Young leaves</tissue>
    </source>
</reference>
<keyword evidence="5" id="KW-1185">Reference proteome</keyword>
<dbReference type="InterPro" id="IPR012337">
    <property type="entry name" value="RNaseH-like_sf"/>
</dbReference>
<dbReference type="Pfam" id="PF07727">
    <property type="entry name" value="RVT_2"/>
    <property type="match status" value="1"/>
</dbReference>
<dbReference type="GO" id="GO:0004190">
    <property type="term" value="F:aspartic-type endopeptidase activity"/>
    <property type="evidence" value="ECO:0007669"/>
    <property type="project" value="UniProtKB-KW"/>
</dbReference>
<dbReference type="Pfam" id="PF00665">
    <property type="entry name" value="rve"/>
    <property type="match status" value="1"/>
</dbReference>
<dbReference type="SUPFAM" id="SSF56672">
    <property type="entry name" value="DNA/RNA polymerases"/>
    <property type="match status" value="1"/>
</dbReference>
<dbReference type="OrthoDB" id="414945at2759"/>
<evidence type="ECO:0000313" key="4">
    <source>
        <dbReference type="EMBL" id="RWR75576.1"/>
    </source>
</evidence>
<feature type="region of interest" description="Disordered" evidence="2">
    <location>
        <begin position="241"/>
        <end position="265"/>
    </location>
</feature>
<accession>A0A3S3PZ35</accession>
<evidence type="ECO:0000259" key="3">
    <source>
        <dbReference type="PROSITE" id="PS50994"/>
    </source>
</evidence>
<dbReference type="InterPro" id="IPR001584">
    <property type="entry name" value="Integrase_cat-core"/>
</dbReference>
<dbReference type="GO" id="GO:0015074">
    <property type="term" value="P:DNA integration"/>
    <property type="evidence" value="ECO:0007669"/>
    <property type="project" value="InterPro"/>
</dbReference>
<dbReference type="Gene3D" id="3.30.420.10">
    <property type="entry name" value="Ribonuclease H-like superfamily/Ribonuclease H"/>
    <property type="match status" value="1"/>
</dbReference>
<evidence type="ECO:0000313" key="5">
    <source>
        <dbReference type="Proteomes" id="UP000283530"/>
    </source>
</evidence>
<dbReference type="Pfam" id="PF22936">
    <property type="entry name" value="Pol_BBD"/>
    <property type="match status" value="1"/>
</dbReference>
<proteinExistence type="predicted"/>
<feature type="compositionally biased region" description="Polar residues" evidence="2">
    <location>
        <begin position="833"/>
        <end position="853"/>
    </location>
</feature>
<dbReference type="GO" id="GO:0003676">
    <property type="term" value="F:nucleic acid binding"/>
    <property type="evidence" value="ECO:0007669"/>
    <property type="project" value="InterPro"/>
</dbReference>
<dbReference type="Pfam" id="PF13976">
    <property type="entry name" value="gag_pre-integrs"/>
    <property type="match status" value="1"/>
</dbReference>
<dbReference type="EMBL" id="QPKB01000002">
    <property type="protein sequence ID" value="RWR75576.1"/>
    <property type="molecule type" value="Genomic_DNA"/>
</dbReference>
<evidence type="ECO:0000256" key="1">
    <source>
        <dbReference type="ARBA" id="ARBA00022750"/>
    </source>
</evidence>
<name>A0A3S3PZ35_9MAGN</name>
<protein>
    <submittedName>
        <fullName evidence="4">Zinc finger, CCCH-type</fullName>
    </submittedName>
</protein>
<dbReference type="InterPro" id="IPR043502">
    <property type="entry name" value="DNA/RNA_pol_sf"/>
</dbReference>
<dbReference type="InterPro" id="IPR025724">
    <property type="entry name" value="GAG-pre-integrase_dom"/>
</dbReference>
<dbReference type="PANTHER" id="PTHR11439">
    <property type="entry name" value="GAG-POL-RELATED RETROTRANSPOSON"/>
    <property type="match status" value="1"/>
</dbReference>